<sequence length="109" mass="13123">MVPDLRVRFLFAEFADSFRSMVSGVVENFAKLQHDNEKLKKQMEKLKRKHKMKMITTKQYLANSKLPEYALKPLYREDSDVVMHKNNNADDEDQEWRTEFGAIYQEYHY</sequence>
<evidence type="ECO:0000256" key="1">
    <source>
        <dbReference type="SAM" id="Coils"/>
    </source>
</evidence>
<protein>
    <submittedName>
        <fullName evidence="2">Uncharacterized protein</fullName>
    </submittedName>
</protein>
<reference evidence="2 3" key="1">
    <citation type="journal article" date="2023" name="Plants (Basel)">
        <title>Bridging the Gap: Combining Genomics and Transcriptomics Approaches to Understand Stylosanthes scabra, an Orphan Legume from the Brazilian Caatinga.</title>
        <authorList>
            <person name="Ferreira-Neto J.R.C."/>
            <person name="da Silva M.D."/>
            <person name="Binneck E."/>
            <person name="de Melo N.F."/>
            <person name="da Silva R.H."/>
            <person name="de Melo A.L.T.M."/>
            <person name="Pandolfi V."/>
            <person name="Bustamante F.O."/>
            <person name="Brasileiro-Vidal A.C."/>
            <person name="Benko-Iseppon A.M."/>
        </authorList>
    </citation>
    <scope>NUCLEOTIDE SEQUENCE [LARGE SCALE GENOMIC DNA]</scope>
    <source>
        <tissue evidence="2">Leaves</tissue>
    </source>
</reference>
<keyword evidence="1" id="KW-0175">Coiled coil</keyword>
<gene>
    <name evidence="2" type="ORF">PIB30_075384</name>
</gene>
<evidence type="ECO:0000313" key="3">
    <source>
        <dbReference type="Proteomes" id="UP001341840"/>
    </source>
</evidence>
<keyword evidence="3" id="KW-1185">Reference proteome</keyword>
<name>A0ABU6VP08_9FABA</name>
<dbReference type="Proteomes" id="UP001341840">
    <property type="component" value="Unassembled WGS sequence"/>
</dbReference>
<organism evidence="2 3">
    <name type="scientific">Stylosanthes scabra</name>
    <dbReference type="NCBI Taxonomy" id="79078"/>
    <lineage>
        <taxon>Eukaryota</taxon>
        <taxon>Viridiplantae</taxon>
        <taxon>Streptophyta</taxon>
        <taxon>Embryophyta</taxon>
        <taxon>Tracheophyta</taxon>
        <taxon>Spermatophyta</taxon>
        <taxon>Magnoliopsida</taxon>
        <taxon>eudicotyledons</taxon>
        <taxon>Gunneridae</taxon>
        <taxon>Pentapetalae</taxon>
        <taxon>rosids</taxon>
        <taxon>fabids</taxon>
        <taxon>Fabales</taxon>
        <taxon>Fabaceae</taxon>
        <taxon>Papilionoideae</taxon>
        <taxon>50 kb inversion clade</taxon>
        <taxon>dalbergioids sensu lato</taxon>
        <taxon>Dalbergieae</taxon>
        <taxon>Pterocarpus clade</taxon>
        <taxon>Stylosanthes</taxon>
    </lineage>
</organism>
<dbReference type="EMBL" id="JASCZI010151994">
    <property type="protein sequence ID" value="MED6175112.1"/>
    <property type="molecule type" value="Genomic_DNA"/>
</dbReference>
<evidence type="ECO:0000313" key="2">
    <source>
        <dbReference type="EMBL" id="MED6175112.1"/>
    </source>
</evidence>
<comment type="caution">
    <text evidence="2">The sequence shown here is derived from an EMBL/GenBank/DDBJ whole genome shotgun (WGS) entry which is preliminary data.</text>
</comment>
<proteinExistence type="predicted"/>
<feature type="coiled-coil region" evidence="1">
    <location>
        <begin position="29"/>
        <end position="56"/>
    </location>
</feature>
<accession>A0ABU6VP08</accession>